<comment type="caution">
    <text evidence="3">The sequence shown here is derived from an EMBL/GenBank/DDBJ whole genome shotgun (WGS) entry which is preliminary data.</text>
</comment>
<keyword evidence="3" id="KW-0645">Protease</keyword>
<feature type="active site" evidence="1">
    <location>
        <position position="233"/>
    </location>
</feature>
<dbReference type="InterPro" id="IPR053724">
    <property type="entry name" value="OMP_A26_sf"/>
</dbReference>
<keyword evidence="2" id="KW-0732">Signal</keyword>
<feature type="signal peptide" evidence="2">
    <location>
        <begin position="1"/>
        <end position="23"/>
    </location>
</feature>
<dbReference type="PATRIC" id="fig|29423.5.peg.983"/>
<dbReference type="Gene3D" id="2.40.128.90">
    <property type="entry name" value="OMPT-like"/>
    <property type="match status" value="1"/>
</dbReference>
<dbReference type="SUPFAM" id="SSF69917">
    <property type="entry name" value="OMPT-like"/>
    <property type="match status" value="1"/>
</dbReference>
<protein>
    <submittedName>
        <fullName evidence="3">Outer membrane protease</fullName>
        <ecNumber evidence="3">3.4.23.49</ecNumber>
    </submittedName>
</protein>
<evidence type="ECO:0000313" key="4">
    <source>
        <dbReference type="Proteomes" id="UP000054858"/>
    </source>
</evidence>
<feature type="active site" evidence="1">
    <location>
        <position position="109"/>
    </location>
</feature>
<dbReference type="EMBL" id="LNYP01000019">
    <property type="protein sequence ID" value="KTD39509.1"/>
    <property type="molecule type" value="Genomic_DNA"/>
</dbReference>
<dbReference type="GO" id="GO:0004190">
    <property type="term" value="F:aspartic-type endopeptidase activity"/>
    <property type="evidence" value="ECO:0007669"/>
    <property type="project" value="UniProtKB-EC"/>
</dbReference>
<dbReference type="InterPro" id="IPR000036">
    <property type="entry name" value="Peptidase_A26_omptin"/>
</dbReference>
<dbReference type="Pfam" id="PF01278">
    <property type="entry name" value="Omptin"/>
    <property type="match status" value="1"/>
</dbReference>
<dbReference type="AlphaFoldDB" id="A0A0W0X4J6"/>
<feature type="active site" evidence="1">
    <location>
        <position position="231"/>
    </location>
</feature>
<evidence type="ECO:0000256" key="1">
    <source>
        <dbReference type="PIRSR" id="PIRSR001522-1"/>
    </source>
</evidence>
<dbReference type="GO" id="GO:0009279">
    <property type="term" value="C:cell outer membrane"/>
    <property type="evidence" value="ECO:0007669"/>
    <property type="project" value="InterPro"/>
</dbReference>
<name>A0A0W0X4J6_9GAMM</name>
<sequence length="316" mass="36075">MKIKITILTSTLACLLYPIHHFAAQLAPDKQVNYHADKLSINTALGYLGGEANEYVYDEDTHWKVSQLNWKIKRAAIIKGEINYDVLTWLTANASGWITLTTGQASMDDYDWLNPNQINWTDWSHHENTDLRYANDIDFNLRGWVLQNNHLKLGMTTGYKRTSFSFLAKGGCFQYSNGTFIGCFPYNEPGLGYQQKFNTVYLGLAGNYSINNLEFNAVLKFSPWVWATDVDQHYLRNLTFKEHGDNSNFYSAGIMAGYYITHHTKIFAEATYNRFTNGKADTEIVDNRDGTYTYLNNTAGLGNKNYSLAIGIQYRT</sequence>
<feature type="active site" evidence="1">
    <location>
        <position position="111"/>
    </location>
</feature>
<reference evidence="3 4" key="1">
    <citation type="submission" date="2015-11" db="EMBL/GenBank/DDBJ databases">
        <title>Genomic analysis of 38 Legionella species identifies large and diverse effector repertoires.</title>
        <authorList>
            <person name="Burstein D."/>
            <person name="Amaro F."/>
            <person name="Zusman T."/>
            <person name="Lifshitz Z."/>
            <person name="Cohen O."/>
            <person name="Gilbert J.A."/>
            <person name="Pupko T."/>
            <person name="Shuman H.A."/>
            <person name="Segal G."/>
        </authorList>
    </citation>
    <scope>NUCLEOTIDE SEQUENCE [LARGE SCALE GENOMIC DNA]</scope>
    <source>
        <strain evidence="3 4">Oak Ridge-10</strain>
    </source>
</reference>
<evidence type="ECO:0000313" key="3">
    <source>
        <dbReference type="EMBL" id="KTD39509.1"/>
    </source>
</evidence>
<keyword evidence="3" id="KW-0378">Hydrolase</keyword>
<proteinExistence type="predicted"/>
<gene>
    <name evidence="3" type="ORF">Loak_0935</name>
</gene>
<dbReference type="GO" id="GO:0006508">
    <property type="term" value="P:proteolysis"/>
    <property type="evidence" value="ECO:0007669"/>
    <property type="project" value="UniProtKB-KW"/>
</dbReference>
<evidence type="ECO:0000256" key="2">
    <source>
        <dbReference type="SAM" id="SignalP"/>
    </source>
</evidence>
<dbReference type="InterPro" id="IPR020080">
    <property type="entry name" value="OM_adhesin/peptidase_omptin"/>
</dbReference>
<dbReference type="PRINTS" id="PR00482">
    <property type="entry name" value="OMPTIN"/>
</dbReference>
<organism evidence="3 4">
    <name type="scientific">Legionella oakridgensis</name>
    <dbReference type="NCBI Taxonomy" id="29423"/>
    <lineage>
        <taxon>Bacteria</taxon>
        <taxon>Pseudomonadati</taxon>
        <taxon>Pseudomonadota</taxon>
        <taxon>Gammaproteobacteria</taxon>
        <taxon>Legionellales</taxon>
        <taxon>Legionellaceae</taxon>
        <taxon>Legionella</taxon>
    </lineage>
</organism>
<dbReference type="PIRSF" id="PIRSF001522">
    <property type="entry name" value="Peptidase_A26"/>
    <property type="match status" value="1"/>
</dbReference>
<dbReference type="RefSeq" id="WP_025385592.1">
    <property type="nucleotide sequence ID" value="NZ_LCUA01000032.1"/>
</dbReference>
<dbReference type="Proteomes" id="UP000054858">
    <property type="component" value="Unassembled WGS sequence"/>
</dbReference>
<dbReference type="EC" id="3.4.23.49" evidence="3"/>
<accession>A0A0W0X4J6</accession>
<feature type="chain" id="PRO_5006916149" evidence="2">
    <location>
        <begin position="24"/>
        <end position="316"/>
    </location>
</feature>